<comment type="caution">
    <text evidence="2">The sequence shown here is derived from an EMBL/GenBank/DDBJ whole genome shotgun (WGS) entry which is preliminary data.</text>
</comment>
<proteinExistence type="predicted"/>
<feature type="region of interest" description="Disordered" evidence="1">
    <location>
        <begin position="403"/>
        <end position="422"/>
    </location>
</feature>
<feature type="compositionally biased region" description="Polar residues" evidence="1">
    <location>
        <begin position="229"/>
        <end position="252"/>
    </location>
</feature>
<reference evidence="3" key="1">
    <citation type="journal article" date="2017" name="Genome Announc.">
        <title>Genome sequences of Cyberlindnera fabianii 65, Pichia kudriavzevii 129, and Saccharomyces cerevisiae 131 isolated from fermented masau fruits in Zimbabwe.</title>
        <authorList>
            <person name="van Rijswijck I.M.H."/>
            <person name="Derks M.F.L."/>
            <person name="Abee T."/>
            <person name="de Ridder D."/>
            <person name="Smid E.J."/>
        </authorList>
    </citation>
    <scope>NUCLEOTIDE SEQUENCE [LARGE SCALE GENOMIC DNA]</scope>
    <source>
        <strain evidence="3">65</strain>
    </source>
</reference>
<protein>
    <submittedName>
        <fullName evidence="2">GLC7-interacting protein 1</fullName>
    </submittedName>
</protein>
<dbReference type="EMBL" id="MPUK01000002">
    <property type="protein sequence ID" value="ONH68878.1"/>
    <property type="molecule type" value="Genomic_DNA"/>
</dbReference>
<name>A0A1V2LAF3_CYBFA</name>
<accession>A0A1V2LAF3</accession>
<dbReference type="Proteomes" id="UP000189513">
    <property type="component" value="Unassembled WGS sequence"/>
</dbReference>
<evidence type="ECO:0000313" key="2">
    <source>
        <dbReference type="EMBL" id="ONH68878.1"/>
    </source>
</evidence>
<evidence type="ECO:0000313" key="3">
    <source>
        <dbReference type="Proteomes" id="UP000189513"/>
    </source>
</evidence>
<organism evidence="2 3">
    <name type="scientific">Cyberlindnera fabianii</name>
    <name type="common">Yeast</name>
    <name type="synonym">Hansenula fabianii</name>
    <dbReference type="NCBI Taxonomy" id="36022"/>
    <lineage>
        <taxon>Eukaryota</taxon>
        <taxon>Fungi</taxon>
        <taxon>Dikarya</taxon>
        <taxon>Ascomycota</taxon>
        <taxon>Saccharomycotina</taxon>
        <taxon>Saccharomycetes</taxon>
        <taxon>Phaffomycetales</taxon>
        <taxon>Phaffomycetaceae</taxon>
        <taxon>Cyberlindnera</taxon>
    </lineage>
</organism>
<sequence>MSSFNDSISMITEESLSFIGNVTPQSKIKTESSTANHWRLTFRDYSSKRSGSQRHERRRAIRRGLQKLKGFTPIPVRPASELASMRSSSSIILRVTSSDKVQLKSPHDCLTEPTTALHSPLNADLVGNDKIKKIYPGTSTSVLQIPEFSPVLALDYDMLEELRENVFGVPEFSDSLDTISYSDASDERLKAHLTVQPDLSQSSSSLHLQKSSTALDVIGENIDEAVSETTSSAEYMDSTASPTFGEQLSASPESCGGLETSSDSNTLIQTESSLTSCSTDPNTQLYPSVSFAAVAKNGGTLTLQRARSVLDKVRSAVFVGDHILDDHEEPDIEVASTDSSYTPVPISVPTIRKPTFLGDLVETITIGVPIDKVYVPDNPYNSVPSFDENIPLSFTDSNFFEPLSRSSHEEHQEPSPSGEMNSSLRFDKFAQVLFYNNASSIRSSTTAVKPFDHAASSCTDNLQNKYKERGSLRLNPKVKTRCLSLSRLATLSSPPSQTDMSAINHNITLSTEAPKSILKSKLNKNVDQESLRVADVDNVGIWEFMEDFDVTENQRLESAPYLEGLREKQLVTYYSDYSNDHLIKLAAVQLDCLTP</sequence>
<dbReference type="VEuPathDB" id="FungiDB:BON22_1495"/>
<evidence type="ECO:0000256" key="1">
    <source>
        <dbReference type="SAM" id="MobiDB-lite"/>
    </source>
</evidence>
<keyword evidence="3" id="KW-1185">Reference proteome</keyword>
<feature type="region of interest" description="Disordered" evidence="1">
    <location>
        <begin position="229"/>
        <end position="265"/>
    </location>
</feature>
<dbReference type="AlphaFoldDB" id="A0A1V2LAF3"/>
<gene>
    <name evidence="2" type="ORF">BON22_1495</name>
</gene>